<dbReference type="PANTHER" id="PTHR23355:SF9">
    <property type="entry name" value="DIS3-LIKE EXONUCLEASE 2"/>
    <property type="match status" value="1"/>
</dbReference>
<dbReference type="GO" id="GO:0004527">
    <property type="term" value="F:exonuclease activity"/>
    <property type="evidence" value="ECO:0007669"/>
    <property type="project" value="UniProtKB-KW"/>
</dbReference>
<feature type="domain" description="S1 motif" evidence="4">
    <location>
        <begin position="502"/>
        <end position="580"/>
    </location>
</feature>
<evidence type="ECO:0000256" key="3">
    <source>
        <dbReference type="ARBA" id="ARBA00022839"/>
    </source>
</evidence>
<dbReference type="KEGG" id="bhy:BHWA1_02332"/>
<keyword evidence="2" id="KW-0378">Hydrolase</keyword>
<dbReference type="RefSeq" id="WP_012671816.1">
    <property type="nucleotide sequence ID" value="NC_012225.1"/>
</dbReference>
<dbReference type="Pfam" id="PF00575">
    <property type="entry name" value="S1"/>
    <property type="match status" value="1"/>
</dbReference>
<dbReference type="GO" id="GO:0005829">
    <property type="term" value="C:cytosol"/>
    <property type="evidence" value="ECO:0007669"/>
    <property type="project" value="TreeGrafter"/>
</dbReference>
<sequence length="580" mass="66558">MKTAEELIKKLMKNQMDYNIFIKFNSKTALEKTSLTNLIRKAISSGYIEKTAGNLLRVTKEGRQYINKLEGKEEAPKTVKSVRINVDPKDAKSDSKIIAKSYNIKLDFSEELLKIAEEINNKADFTNIEADRVDLRNLKTITIDSESSKDLDDAFSIEKTDNNYKVYVHISDVSHFIELDSPLDLEARARGNSTYLIDKVYNMFPEVLSNNIISLNENEDRFALTFITDINNDGEILSSSVCKSVIRSDRKLSYDYAEKLIKKEESDEDWLLELIDNALNIKNVLYKKRKEGRGVEFENQDIKIVLNDEGMPIEFYAEEKKESMAIIEELMLLANSKVAEKLSSYDGVIFRYHGLPDEYRFNNFKILAHTKGYELKENPDKTYDIKGFIGNVKGKQEENLLIPVLLRSMTPSSYSIVNKSHFGLGLDYYTYFTSPIRRYADLLIHRIVKDTILSNNNSINEKLKNICKDSIESLSLLDKTSKKAEKYLIQIKAARYMKDRLGDEYYGAVSSITPKGIYVEIEGLEIEGFIEATYVGSNYRFYQDMQSVYVDKVKAYELGDRVKVLVASSNVENGKIFFSL</sequence>
<dbReference type="InterPro" id="IPR003029">
    <property type="entry name" value="S1_domain"/>
</dbReference>
<dbReference type="EMBL" id="CP001357">
    <property type="protein sequence ID" value="ACN84786.1"/>
    <property type="molecule type" value="Genomic_DNA"/>
</dbReference>
<dbReference type="PANTHER" id="PTHR23355">
    <property type="entry name" value="RIBONUCLEASE"/>
    <property type="match status" value="1"/>
</dbReference>
<dbReference type="Pfam" id="PF00773">
    <property type="entry name" value="RNB"/>
    <property type="match status" value="1"/>
</dbReference>
<dbReference type="STRING" id="565034.BHWA1_02332"/>
<dbReference type="Proteomes" id="UP000001803">
    <property type="component" value="Chromosome"/>
</dbReference>
<evidence type="ECO:0000313" key="6">
    <source>
        <dbReference type="Proteomes" id="UP000001803"/>
    </source>
</evidence>
<evidence type="ECO:0000313" key="5">
    <source>
        <dbReference type="EMBL" id="ACN84786.1"/>
    </source>
</evidence>
<dbReference type="GO" id="GO:0006402">
    <property type="term" value="P:mRNA catabolic process"/>
    <property type="evidence" value="ECO:0007669"/>
    <property type="project" value="TreeGrafter"/>
</dbReference>
<evidence type="ECO:0000256" key="1">
    <source>
        <dbReference type="ARBA" id="ARBA00022722"/>
    </source>
</evidence>
<dbReference type="AlphaFoldDB" id="A0A3B6VLK9"/>
<dbReference type="InterPro" id="IPR012340">
    <property type="entry name" value="NA-bd_OB-fold"/>
</dbReference>
<dbReference type="InterPro" id="IPR050180">
    <property type="entry name" value="RNR_Ribonuclease"/>
</dbReference>
<dbReference type="SMART" id="SM00316">
    <property type="entry name" value="S1"/>
    <property type="match status" value="1"/>
</dbReference>
<dbReference type="PROSITE" id="PS01175">
    <property type="entry name" value="RIBONUCLEASE_II"/>
    <property type="match status" value="1"/>
</dbReference>
<gene>
    <name evidence="5" type="primary">vacB</name>
    <name evidence="5" type="ordered locus">BHWA1_02332</name>
</gene>
<keyword evidence="1" id="KW-0540">Nuclease</keyword>
<organism evidence="5 6">
    <name type="scientific">Brachyspira hyodysenteriae (strain ATCC 49526 / WA1)</name>
    <dbReference type="NCBI Taxonomy" id="565034"/>
    <lineage>
        <taxon>Bacteria</taxon>
        <taxon>Pseudomonadati</taxon>
        <taxon>Spirochaetota</taxon>
        <taxon>Spirochaetia</taxon>
        <taxon>Brachyspirales</taxon>
        <taxon>Brachyspiraceae</taxon>
        <taxon>Brachyspira</taxon>
    </lineage>
</organism>
<dbReference type="GO" id="GO:0004540">
    <property type="term" value="F:RNA nuclease activity"/>
    <property type="evidence" value="ECO:0007669"/>
    <property type="project" value="InterPro"/>
</dbReference>
<dbReference type="Gene3D" id="2.40.50.140">
    <property type="entry name" value="Nucleic acid-binding proteins"/>
    <property type="match status" value="1"/>
</dbReference>
<evidence type="ECO:0000259" key="4">
    <source>
        <dbReference type="PROSITE" id="PS50126"/>
    </source>
</evidence>
<dbReference type="SUPFAM" id="SSF50249">
    <property type="entry name" value="Nucleic acid-binding proteins"/>
    <property type="match status" value="2"/>
</dbReference>
<dbReference type="InterPro" id="IPR022966">
    <property type="entry name" value="RNase_II/R_CS"/>
</dbReference>
<dbReference type="InterPro" id="IPR001900">
    <property type="entry name" value="RNase_II/R"/>
</dbReference>
<accession>A0A3B6VLK9</accession>
<protein>
    <submittedName>
        <fullName evidence="5">Exoribonuclease R</fullName>
    </submittedName>
</protein>
<dbReference type="GO" id="GO:0003723">
    <property type="term" value="F:RNA binding"/>
    <property type="evidence" value="ECO:0007669"/>
    <property type="project" value="InterPro"/>
</dbReference>
<proteinExistence type="predicted"/>
<evidence type="ECO:0000256" key="2">
    <source>
        <dbReference type="ARBA" id="ARBA00022801"/>
    </source>
</evidence>
<keyword evidence="6" id="KW-1185">Reference proteome</keyword>
<keyword evidence="3" id="KW-0269">Exonuclease</keyword>
<dbReference type="SMART" id="SM00955">
    <property type="entry name" value="RNB"/>
    <property type="match status" value="1"/>
</dbReference>
<name>A0A3B6VLK9_BRAHW</name>
<reference evidence="5 6" key="1">
    <citation type="journal article" date="2009" name="PLoS ONE">
        <title>Genome sequence of the pathogenic intestinal spirochete Brachyspira hyodysenteriae reveals adaptations to its lifestyle in the porcine large intestine.</title>
        <authorList>
            <person name="Bellgard M.I."/>
            <person name="Wanchanthuek P."/>
            <person name="La T."/>
            <person name="Ryan K."/>
            <person name="Moolhuijzen P."/>
            <person name="Albertyn Z."/>
            <person name="Shaban B."/>
            <person name="Motro Y."/>
            <person name="Dunn D.S."/>
            <person name="Schibeci D."/>
            <person name="Hunter A."/>
            <person name="Barrero R."/>
            <person name="Phillips N.D."/>
            <person name="Hampson D.J."/>
        </authorList>
    </citation>
    <scope>NUCLEOTIDE SEQUENCE [LARGE SCALE GENOMIC DNA]</scope>
    <source>
        <strain evidence="6">ATCC 49526 / WA1</strain>
    </source>
</reference>
<dbReference type="PROSITE" id="PS50126">
    <property type="entry name" value="S1"/>
    <property type="match status" value="1"/>
</dbReference>